<organism evidence="5 6">
    <name type="scientific">Runella slithyformis (strain ATCC 29530 / DSM 19594 / LMG 11500 / NCIMB 11436 / LSU 4)</name>
    <dbReference type="NCBI Taxonomy" id="761193"/>
    <lineage>
        <taxon>Bacteria</taxon>
        <taxon>Pseudomonadati</taxon>
        <taxon>Bacteroidota</taxon>
        <taxon>Cytophagia</taxon>
        <taxon>Cytophagales</taxon>
        <taxon>Spirosomataceae</taxon>
        <taxon>Runella</taxon>
    </lineage>
</organism>
<keyword evidence="2" id="KW-0964">Secreted</keyword>
<dbReference type="PANTHER" id="PTHR40088:SF2">
    <property type="entry name" value="SECRETED SUGAR HYDROLASE"/>
    <property type="match status" value="1"/>
</dbReference>
<protein>
    <recommendedName>
        <fullName evidence="4">Secretion system C-terminal sorting domain-containing protein</fullName>
    </recommendedName>
</protein>
<dbReference type="NCBIfam" id="TIGR04183">
    <property type="entry name" value="Por_Secre_tail"/>
    <property type="match status" value="1"/>
</dbReference>
<dbReference type="GO" id="GO:0005576">
    <property type="term" value="C:extracellular region"/>
    <property type="evidence" value="ECO:0007669"/>
    <property type="project" value="UniProtKB-SubCell"/>
</dbReference>
<evidence type="ECO:0000313" key="6">
    <source>
        <dbReference type="Proteomes" id="UP000000493"/>
    </source>
</evidence>
<dbReference type="InterPro" id="IPR012334">
    <property type="entry name" value="Pectin_lyas_fold"/>
</dbReference>
<evidence type="ECO:0000259" key="4">
    <source>
        <dbReference type="Pfam" id="PF18962"/>
    </source>
</evidence>
<gene>
    <name evidence="5" type="ordered locus">Runsl_4772</name>
</gene>
<dbReference type="AlphaFoldDB" id="A0A7U3ZPP5"/>
<reference evidence="5 6" key="2">
    <citation type="journal article" date="2012" name="Stand. Genomic Sci.">
        <title>Complete genome sequence of the aquatic bacterium Runella slithyformis type strain (LSU 4(T)).</title>
        <authorList>
            <person name="Copeland A."/>
            <person name="Zhang X."/>
            <person name="Misra M."/>
            <person name="Lapidus A."/>
            <person name="Nolan M."/>
            <person name="Lucas S."/>
            <person name="Deshpande S."/>
            <person name="Cheng J.F."/>
            <person name="Tapia R."/>
            <person name="Goodwin L.A."/>
            <person name="Pitluck S."/>
            <person name="Liolios K."/>
            <person name="Pagani I."/>
            <person name="Ivanova N."/>
            <person name="Mikhailova N."/>
            <person name="Pati A."/>
            <person name="Chen A."/>
            <person name="Palaniappan K."/>
            <person name="Land M."/>
            <person name="Hauser L."/>
            <person name="Pan C."/>
            <person name="Jeffries C.D."/>
            <person name="Detter J.C."/>
            <person name="Brambilla E.M."/>
            <person name="Rohde M."/>
            <person name="Djao O.D."/>
            <person name="Goker M."/>
            <person name="Sikorski J."/>
            <person name="Tindall B.J."/>
            <person name="Woyke T."/>
            <person name="Bristow J."/>
            <person name="Eisen J.A."/>
            <person name="Markowitz V."/>
            <person name="Hugenholtz P."/>
            <person name="Kyrpides N.C."/>
            <person name="Klenk H.P."/>
            <person name="Mavromatis K."/>
        </authorList>
    </citation>
    <scope>NUCLEOTIDE SEQUENCE [LARGE SCALE GENOMIC DNA]</scope>
    <source>
        <strain evidence="6">ATCC 29530 / DSM 19594 / LMG 11500 / NCIMB 11436 / LSU 4</strain>
    </source>
</reference>
<keyword evidence="6" id="KW-1185">Reference proteome</keyword>
<dbReference type="KEGG" id="rsi:Runsl_4772"/>
<comment type="subcellular location">
    <subcellularLocation>
        <location evidence="1">Secreted</location>
    </subcellularLocation>
</comment>
<dbReference type="InterPro" id="IPR011050">
    <property type="entry name" value="Pectin_lyase_fold/virulence"/>
</dbReference>
<feature type="domain" description="Secretion system C-terminal sorting" evidence="4">
    <location>
        <begin position="497"/>
        <end position="575"/>
    </location>
</feature>
<evidence type="ECO:0000256" key="1">
    <source>
        <dbReference type="ARBA" id="ARBA00004613"/>
    </source>
</evidence>
<dbReference type="SUPFAM" id="SSF51126">
    <property type="entry name" value="Pectin lyase-like"/>
    <property type="match status" value="1"/>
</dbReference>
<accession>A0A7U3ZPP5</accession>
<dbReference type="PANTHER" id="PTHR40088">
    <property type="entry name" value="PECTATE LYASE (EUROFUNG)"/>
    <property type="match status" value="1"/>
</dbReference>
<keyword evidence="3" id="KW-0732">Signal</keyword>
<dbReference type="EMBL" id="CP002859">
    <property type="protein sequence ID" value="AEI51087.1"/>
    <property type="molecule type" value="Genomic_DNA"/>
</dbReference>
<dbReference type="NCBIfam" id="NF041518">
    <property type="entry name" value="choice_anch_Q"/>
    <property type="match status" value="1"/>
</dbReference>
<sequence>MKKLLSHITTKKRWLRRAFPETARIICVLFLLCQKLTEAYSTTYYVATNGNDSNAGTKDLPFASIGKGASIAKAGDVVIIKSGTYKPTTRIQPANSGTQNAPITFMAEVNNEVIIDGSNAASPTATDRLGLFTILGTTTVTQNWIVVDGIRIISSAFAGFHARYATNITIKNCSTFNTGASGIVAANSSSIKVLNNKVQKACQAASASLGTNECITIASVAQFEVAYNSVSDRTVDLNNGGEGIDAKNECKDGSIHHNTVFDLVRQGIYVDAYQRNINNIDVYANRVYKCGAGIGVAIEEGGTLTGVKIHDNIVFDIPRAGIQVRGYLVNGPMKDVFVYQNTVVRTGNLQGITYENAGILIDADHPNNSNMVVRNNIVAECAIQIKTKTFSFLTVDNNLLFGTSSTPKPTNPSVLYGNPGTNAILENPLFENTANADFRLKANSPAIDKAVGTPLSTMDCNDFSRPAQGDLGAVEYQKIEIVLSAENPQEKNKDLILYPNPSKGIVTMSLYAEAGKTFLIDVLDSQGRTVQNTNYVSSNTGQNVVNLPTERLENGTYIIHIISKDGDRISKKLMVQQ</sequence>
<dbReference type="InterPro" id="IPR052052">
    <property type="entry name" value="Polysaccharide_Lyase_9"/>
</dbReference>
<evidence type="ECO:0000256" key="3">
    <source>
        <dbReference type="ARBA" id="ARBA00022729"/>
    </source>
</evidence>
<dbReference type="Proteomes" id="UP000000493">
    <property type="component" value="Chromosome"/>
</dbReference>
<reference evidence="6" key="1">
    <citation type="submission" date="2011-06" db="EMBL/GenBank/DDBJ databases">
        <title>The complete genome of chromosome of Runella slithyformis DSM 19594.</title>
        <authorList>
            <consortium name="US DOE Joint Genome Institute (JGI-PGF)"/>
            <person name="Lucas S."/>
            <person name="Han J."/>
            <person name="Lapidus A."/>
            <person name="Bruce D."/>
            <person name="Goodwin L."/>
            <person name="Pitluck S."/>
            <person name="Peters L."/>
            <person name="Kyrpides N."/>
            <person name="Mavromatis K."/>
            <person name="Ivanova N."/>
            <person name="Ovchinnikova G."/>
            <person name="Zhang X."/>
            <person name="Misra M."/>
            <person name="Detter J.C."/>
            <person name="Tapia R."/>
            <person name="Han C."/>
            <person name="Land M."/>
            <person name="Hauser L."/>
            <person name="Markowitz V."/>
            <person name="Cheng J.-F."/>
            <person name="Hugenholtz P."/>
            <person name="Woyke T."/>
            <person name="Wu D."/>
            <person name="Tindall B."/>
            <person name="Faehrich R."/>
            <person name="Brambilla E."/>
            <person name="Klenk H.-P."/>
            <person name="Eisen J.A."/>
        </authorList>
    </citation>
    <scope>NUCLEOTIDE SEQUENCE [LARGE SCALE GENOMIC DNA]</scope>
    <source>
        <strain evidence="6">ATCC 29530 / DSM 19594 / LMG 11500 / NCIMB 11436 / LSU 4</strain>
    </source>
</reference>
<dbReference type="SMART" id="SM00710">
    <property type="entry name" value="PbH1"/>
    <property type="match status" value="6"/>
</dbReference>
<proteinExistence type="predicted"/>
<evidence type="ECO:0000256" key="2">
    <source>
        <dbReference type="ARBA" id="ARBA00022525"/>
    </source>
</evidence>
<name>A0A7U3ZPP5_RUNSL</name>
<dbReference type="GO" id="GO:0016837">
    <property type="term" value="F:carbon-oxygen lyase activity, acting on polysaccharides"/>
    <property type="evidence" value="ECO:0007669"/>
    <property type="project" value="TreeGrafter"/>
</dbReference>
<dbReference type="InterPro" id="IPR059226">
    <property type="entry name" value="Choice_anch_Q_dom"/>
</dbReference>
<dbReference type="InterPro" id="IPR006626">
    <property type="entry name" value="PbH1"/>
</dbReference>
<dbReference type="Gene3D" id="2.160.20.10">
    <property type="entry name" value="Single-stranded right-handed beta-helix, Pectin lyase-like"/>
    <property type="match status" value="1"/>
</dbReference>
<evidence type="ECO:0000313" key="5">
    <source>
        <dbReference type="EMBL" id="AEI51087.1"/>
    </source>
</evidence>
<dbReference type="Pfam" id="PF18962">
    <property type="entry name" value="Por_Secre_tail"/>
    <property type="match status" value="1"/>
</dbReference>
<dbReference type="InterPro" id="IPR026444">
    <property type="entry name" value="Secre_tail"/>
</dbReference>